<dbReference type="Proteomes" id="UP000284598">
    <property type="component" value="Unassembled WGS sequence"/>
</dbReference>
<dbReference type="PANTHER" id="PTHR43854:SF1">
    <property type="entry name" value="INDOLEPYRUVATE OXIDOREDUCTASE SUBUNIT IORB"/>
    <property type="match status" value="1"/>
</dbReference>
<dbReference type="Pfam" id="PF01558">
    <property type="entry name" value="POR"/>
    <property type="match status" value="1"/>
</dbReference>
<keyword evidence="1" id="KW-0560">Oxidoreductase</keyword>
<dbReference type="InterPro" id="IPR052198">
    <property type="entry name" value="IorB_Oxidoreductase"/>
</dbReference>
<dbReference type="EMBL" id="QSFO01000002">
    <property type="protein sequence ID" value="RHA56617.1"/>
    <property type="molecule type" value="Genomic_DNA"/>
</dbReference>
<dbReference type="EMBL" id="QSFD01000006">
    <property type="protein sequence ID" value="RHA18247.1"/>
    <property type="molecule type" value="Genomic_DNA"/>
</dbReference>
<sequence>MAETKNIMIVGVGGQGTLLTSRILGGITVEAGYDVKLSEVHGMAQRGGSVVTYVRYGEKVAEPIVEEGQADVLIAFERLEALRYAHFLKKDGVIIVNDQRIDPMPVVTGVAKYPDGIIEKLSKKYRVVSVDAMDEAIKMGNSRVFNVIILGIAAKNMDFPKEQWIEVIKKTVPPKTIDINVAAFEKGYELA</sequence>
<proteinExistence type="predicted"/>
<protein>
    <submittedName>
        <fullName evidence="4">Indolepyruvate oxidoreductase subunit beta</fullName>
    </submittedName>
</protein>
<accession>A0A413S4G5</accession>
<keyword evidence="4" id="KW-0670">Pyruvate</keyword>
<dbReference type="Proteomes" id="UP000284779">
    <property type="component" value="Unassembled WGS sequence"/>
</dbReference>
<feature type="domain" description="Pyruvate/ketoisovalerate oxidoreductase catalytic" evidence="2">
    <location>
        <begin position="13"/>
        <end position="189"/>
    </location>
</feature>
<evidence type="ECO:0000313" key="7">
    <source>
        <dbReference type="Proteomes" id="UP000284598"/>
    </source>
</evidence>
<dbReference type="InterPro" id="IPR002869">
    <property type="entry name" value="Pyrv_flavodox_OxRed_cen"/>
</dbReference>
<evidence type="ECO:0000313" key="8">
    <source>
        <dbReference type="Proteomes" id="UP000284779"/>
    </source>
</evidence>
<organism evidence="4 7">
    <name type="scientific">Eubacterium ventriosum</name>
    <dbReference type="NCBI Taxonomy" id="39496"/>
    <lineage>
        <taxon>Bacteria</taxon>
        <taxon>Bacillati</taxon>
        <taxon>Bacillota</taxon>
        <taxon>Clostridia</taxon>
        <taxon>Eubacteriales</taxon>
        <taxon>Eubacteriaceae</taxon>
        <taxon>Eubacterium</taxon>
    </lineage>
</organism>
<dbReference type="InterPro" id="IPR019752">
    <property type="entry name" value="Pyrv/ketoisovalerate_OxRed_cat"/>
</dbReference>
<reference evidence="7 8" key="1">
    <citation type="submission" date="2018-08" db="EMBL/GenBank/DDBJ databases">
        <title>A genome reference for cultivated species of the human gut microbiota.</title>
        <authorList>
            <person name="Zou Y."/>
            <person name="Xue W."/>
            <person name="Luo G."/>
        </authorList>
    </citation>
    <scope>NUCLEOTIDE SEQUENCE [LARGE SCALE GENOMIC DNA]</scope>
    <source>
        <strain evidence="6 10">AM23-22</strain>
        <strain evidence="5 9">AM42-30</strain>
        <strain evidence="4 7">AM43-2</strain>
        <strain evidence="3 8">AM44-11BH</strain>
    </source>
</reference>
<dbReference type="Proteomes" id="UP000286186">
    <property type="component" value="Unassembled WGS sequence"/>
</dbReference>
<dbReference type="AlphaFoldDB" id="A0A413S4G5"/>
<dbReference type="Proteomes" id="UP000285740">
    <property type="component" value="Unassembled WGS sequence"/>
</dbReference>
<evidence type="ECO:0000313" key="10">
    <source>
        <dbReference type="Proteomes" id="UP000286186"/>
    </source>
</evidence>
<gene>
    <name evidence="6" type="ORF">DW652_06795</name>
    <name evidence="5" type="ORF">DW918_04760</name>
    <name evidence="4" type="ORF">DW929_01825</name>
    <name evidence="3" type="ORF">DW944_06855</name>
</gene>
<dbReference type="EMBL" id="QRHR01000005">
    <property type="protein sequence ID" value="RHF88931.1"/>
    <property type="molecule type" value="Genomic_DNA"/>
</dbReference>
<dbReference type="EMBL" id="QSFV01000010">
    <property type="protein sequence ID" value="RHA80990.1"/>
    <property type="molecule type" value="Genomic_DNA"/>
</dbReference>
<comment type="caution">
    <text evidence="4">The sequence shown here is derived from an EMBL/GenBank/DDBJ whole genome shotgun (WGS) entry which is preliminary data.</text>
</comment>
<dbReference type="PANTHER" id="PTHR43854">
    <property type="entry name" value="INDOLEPYRUVATE OXIDOREDUCTASE SUBUNIT IORB"/>
    <property type="match status" value="1"/>
</dbReference>
<dbReference type="RefSeq" id="WP_005362535.1">
    <property type="nucleotide sequence ID" value="NZ_CATWJF010000006.1"/>
</dbReference>
<evidence type="ECO:0000313" key="6">
    <source>
        <dbReference type="EMBL" id="RHF88931.1"/>
    </source>
</evidence>
<dbReference type="NCBIfam" id="NF005325">
    <property type="entry name" value="PRK06853.1-5"/>
    <property type="match status" value="1"/>
</dbReference>
<dbReference type="SUPFAM" id="SSF53323">
    <property type="entry name" value="Pyruvate-ferredoxin oxidoreductase, PFOR, domain III"/>
    <property type="match status" value="1"/>
</dbReference>
<keyword evidence="8" id="KW-1185">Reference proteome</keyword>
<evidence type="ECO:0000313" key="3">
    <source>
        <dbReference type="EMBL" id="RHA18247.1"/>
    </source>
</evidence>
<dbReference type="GO" id="GO:0016903">
    <property type="term" value="F:oxidoreductase activity, acting on the aldehyde or oxo group of donors"/>
    <property type="evidence" value="ECO:0007669"/>
    <property type="project" value="InterPro"/>
</dbReference>
<name>A0A413S4G5_9FIRM</name>
<dbReference type="Gene3D" id="3.40.920.10">
    <property type="entry name" value="Pyruvate-ferredoxin oxidoreductase, PFOR, domain III"/>
    <property type="match status" value="1"/>
</dbReference>
<evidence type="ECO:0000313" key="9">
    <source>
        <dbReference type="Proteomes" id="UP000285740"/>
    </source>
</evidence>
<evidence type="ECO:0000259" key="2">
    <source>
        <dbReference type="Pfam" id="PF01558"/>
    </source>
</evidence>
<evidence type="ECO:0000256" key="1">
    <source>
        <dbReference type="ARBA" id="ARBA00023002"/>
    </source>
</evidence>
<evidence type="ECO:0000313" key="4">
    <source>
        <dbReference type="EMBL" id="RHA56617.1"/>
    </source>
</evidence>
<evidence type="ECO:0000313" key="5">
    <source>
        <dbReference type="EMBL" id="RHA80990.1"/>
    </source>
</evidence>